<feature type="domain" description="IstB-like ATP-binding" evidence="1">
    <location>
        <begin position="63"/>
        <end position="165"/>
    </location>
</feature>
<protein>
    <recommendedName>
        <fullName evidence="1">IstB-like ATP-binding domain-containing protein</fullName>
    </recommendedName>
</protein>
<dbReference type="GO" id="GO:0005524">
    <property type="term" value="F:ATP binding"/>
    <property type="evidence" value="ECO:0007669"/>
    <property type="project" value="InterPro"/>
</dbReference>
<dbReference type="Proteomes" id="UP000215005">
    <property type="component" value="Chromosome"/>
</dbReference>
<reference evidence="2 3" key="1">
    <citation type="submission" date="2017-08" db="EMBL/GenBank/DDBJ databases">
        <title>The complete genome sequence of Nocardiopsis gilva YIM 90087.</title>
        <authorList>
            <person name="Yin M."/>
            <person name="Tang S."/>
        </authorList>
    </citation>
    <scope>NUCLEOTIDE SEQUENCE [LARGE SCALE GENOMIC DNA]</scope>
    <source>
        <strain evidence="2 3">YIM 90087</strain>
    </source>
</reference>
<dbReference type="InterPro" id="IPR002611">
    <property type="entry name" value="IstB_ATP-bd"/>
</dbReference>
<dbReference type="InterPro" id="IPR027417">
    <property type="entry name" value="P-loop_NTPase"/>
</dbReference>
<dbReference type="AlphaFoldDB" id="A0A223S615"/>
<name>A0A223S615_9ACTN</name>
<evidence type="ECO:0000313" key="3">
    <source>
        <dbReference type="Proteomes" id="UP000215005"/>
    </source>
</evidence>
<dbReference type="SUPFAM" id="SSF52540">
    <property type="entry name" value="P-loop containing nucleoside triphosphate hydrolases"/>
    <property type="match status" value="1"/>
</dbReference>
<accession>A0A223S615</accession>
<proteinExistence type="predicted"/>
<dbReference type="RefSeq" id="WP_026125432.1">
    <property type="nucleotide sequence ID" value="NZ_ANBG01000025.1"/>
</dbReference>
<keyword evidence="3" id="KW-1185">Reference proteome</keyword>
<evidence type="ECO:0000313" key="2">
    <source>
        <dbReference type="EMBL" id="ASU83555.1"/>
    </source>
</evidence>
<dbReference type="KEGG" id="ngv:CDO52_12835"/>
<dbReference type="OrthoDB" id="9770694at2"/>
<organism evidence="2 3">
    <name type="scientific">Nocardiopsis gilva YIM 90087</name>
    <dbReference type="NCBI Taxonomy" id="1235441"/>
    <lineage>
        <taxon>Bacteria</taxon>
        <taxon>Bacillati</taxon>
        <taxon>Actinomycetota</taxon>
        <taxon>Actinomycetes</taxon>
        <taxon>Streptosporangiales</taxon>
        <taxon>Nocardiopsidaceae</taxon>
        <taxon>Nocardiopsis</taxon>
    </lineage>
</organism>
<gene>
    <name evidence="2" type="ORF">CDO52_12835</name>
</gene>
<sequence length="199" mass="22916">MSTDFDPYDDEANWRRAQESWRREQAERRLQAFRTKRPIEFAEPGDLHPDIEPWIEAYLARGRALALIIIGAVGAGKTWSLWKIQETLIERGWRGRCEIASSYELKEATDRPVDHDQVRVWREADLLCIDDIGSQRINDWDMDALHALIDTRRQHHRATVITSNSSDLRPLLGERVASRLAGGATAVVFTNGDRRRGQQ</sequence>
<dbReference type="Gene3D" id="3.40.50.300">
    <property type="entry name" value="P-loop containing nucleotide triphosphate hydrolases"/>
    <property type="match status" value="1"/>
</dbReference>
<dbReference type="Pfam" id="PF01695">
    <property type="entry name" value="IstB_IS21"/>
    <property type="match status" value="1"/>
</dbReference>
<dbReference type="PANTHER" id="PTHR30050:SF4">
    <property type="entry name" value="ATP-BINDING PROTEIN RV3427C IN INSERTION SEQUENCE-RELATED"/>
    <property type="match status" value="1"/>
</dbReference>
<dbReference type="GO" id="GO:0006260">
    <property type="term" value="P:DNA replication"/>
    <property type="evidence" value="ECO:0007669"/>
    <property type="project" value="TreeGrafter"/>
</dbReference>
<dbReference type="EMBL" id="CP022753">
    <property type="protein sequence ID" value="ASU83555.1"/>
    <property type="molecule type" value="Genomic_DNA"/>
</dbReference>
<dbReference type="PANTHER" id="PTHR30050">
    <property type="entry name" value="CHROMOSOMAL REPLICATION INITIATOR PROTEIN DNAA"/>
    <property type="match status" value="1"/>
</dbReference>
<evidence type="ECO:0000259" key="1">
    <source>
        <dbReference type="Pfam" id="PF01695"/>
    </source>
</evidence>